<keyword evidence="2" id="KW-1133">Transmembrane helix</keyword>
<dbReference type="RefSeq" id="WP_301212856.1">
    <property type="nucleotide sequence ID" value="NZ_JAROCF010000001.1"/>
</dbReference>
<gene>
    <name evidence="3" type="ORF">P5G50_17460</name>
</gene>
<keyword evidence="4" id="KW-1185">Reference proteome</keyword>
<feature type="region of interest" description="Disordered" evidence="1">
    <location>
        <begin position="1"/>
        <end position="69"/>
    </location>
</feature>
<organism evidence="3 4">
    <name type="scientific">Leifsonia williamsii</name>
    <dbReference type="NCBI Taxonomy" id="3035919"/>
    <lineage>
        <taxon>Bacteria</taxon>
        <taxon>Bacillati</taxon>
        <taxon>Actinomycetota</taxon>
        <taxon>Actinomycetes</taxon>
        <taxon>Micrococcales</taxon>
        <taxon>Microbacteriaceae</taxon>
        <taxon>Leifsonia</taxon>
    </lineage>
</organism>
<keyword evidence="2" id="KW-0812">Transmembrane</keyword>
<dbReference type="Proteomes" id="UP001174208">
    <property type="component" value="Unassembled WGS sequence"/>
</dbReference>
<sequence length="272" mass="28682">MSITLRRPSDPPSEGGAGPGVETPPTGNPAVAPAVAPAGTEAPGSPRKRRGRPAGSRQEDLHIGGEPRVDLLPPEVRTARRDRRLRRAFGWGVLVVALVMVLAVGAAFAFNIGAQARLIGARLETTDLLTQQQQYAEVREVQRQVALAEAAQQVGAATEIDWNAFLQKVQSVQPAGVTLKSVSVDSASPIAVYQQSTDPLQGPRVGTVAIEAYSPTLPDVAAWVSALEKVDGVVDAVPGATNFDATTNQYVASVTVHVGEALYTKRFQPKGK</sequence>
<name>A0ABT8KFM1_9MICO</name>
<feature type="transmembrane region" description="Helical" evidence="2">
    <location>
        <begin position="88"/>
        <end position="110"/>
    </location>
</feature>
<evidence type="ECO:0000256" key="2">
    <source>
        <dbReference type="SAM" id="Phobius"/>
    </source>
</evidence>
<evidence type="ECO:0008006" key="5">
    <source>
        <dbReference type="Google" id="ProtNLM"/>
    </source>
</evidence>
<feature type="compositionally biased region" description="Low complexity" evidence="1">
    <location>
        <begin position="23"/>
        <end position="44"/>
    </location>
</feature>
<feature type="compositionally biased region" description="Basic and acidic residues" evidence="1">
    <location>
        <begin position="57"/>
        <end position="69"/>
    </location>
</feature>
<proteinExistence type="predicted"/>
<evidence type="ECO:0000256" key="1">
    <source>
        <dbReference type="SAM" id="MobiDB-lite"/>
    </source>
</evidence>
<evidence type="ECO:0000313" key="3">
    <source>
        <dbReference type="EMBL" id="MDN4616240.1"/>
    </source>
</evidence>
<protein>
    <recommendedName>
        <fullName evidence="5">Tfp pilus assembly protein PilN</fullName>
    </recommendedName>
</protein>
<accession>A0ABT8KFM1</accession>
<evidence type="ECO:0000313" key="4">
    <source>
        <dbReference type="Proteomes" id="UP001174208"/>
    </source>
</evidence>
<comment type="caution">
    <text evidence="3">The sequence shown here is derived from an EMBL/GenBank/DDBJ whole genome shotgun (WGS) entry which is preliminary data.</text>
</comment>
<reference evidence="3" key="1">
    <citation type="submission" date="2023-06" db="EMBL/GenBank/DDBJ databases">
        <title>MT1 and MT2 Draft Genomes of Novel Species.</title>
        <authorList>
            <person name="Venkateswaran K."/>
        </authorList>
    </citation>
    <scope>NUCLEOTIDE SEQUENCE</scope>
    <source>
        <strain evidence="3">F6_8S_P_1B</strain>
    </source>
</reference>
<keyword evidence="2" id="KW-0472">Membrane</keyword>
<dbReference type="EMBL" id="JAROCF010000001">
    <property type="protein sequence ID" value="MDN4616240.1"/>
    <property type="molecule type" value="Genomic_DNA"/>
</dbReference>